<dbReference type="STRING" id="1915074.SPHI_02480"/>
<dbReference type="InterPro" id="IPR042171">
    <property type="entry name" value="Acyl-CoA_hotdog"/>
</dbReference>
<dbReference type="Proteomes" id="UP000188729">
    <property type="component" value="Unassembled WGS sequence"/>
</dbReference>
<gene>
    <name evidence="3" type="ORF">SPHI_02480</name>
</gene>
<reference evidence="3 4" key="1">
    <citation type="submission" date="2016-11" db="EMBL/GenBank/DDBJ databases">
        <title>Genome sequence of Sphingomonas jeddahensis G39.</title>
        <authorList>
            <person name="Poehlein A."/>
            <person name="Wuebbeler J.H."/>
            <person name="Steinbuechel A."/>
            <person name="Daniel R."/>
        </authorList>
    </citation>
    <scope>NUCLEOTIDE SEQUENCE [LARGE SCALE GENOMIC DNA]</scope>
    <source>
        <strain evidence="3 4">G39</strain>
    </source>
</reference>
<feature type="domain" description="Acyl-CoA thioesterase-like N-terminal HotDog" evidence="1">
    <location>
        <begin position="24"/>
        <end position="107"/>
    </location>
</feature>
<dbReference type="Pfam" id="PF20789">
    <property type="entry name" value="4HBT_3C"/>
    <property type="match status" value="1"/>
</dbReference>
<keyword evidence="4" id="KW-1185">Reference proteome</keyword>
<organism evidence="3 4">
    <name type="scientific">Sphingomonas jeddahensis</name>
    <dbReference type="NCBI Taxonomy" id="1915074"/>
    <lineage>
        <taxon>Bacteria</taxon>
        <taxon>Pseudomonadati</taxon>
        <taxon>Pseudomonadota</taxon>
        <taxon>Alphaproteobacteria</taxon>
        <taxon>Sphingomonadales</taxon>
        <taxon>Sphingomonadaceae</taxon>
        <taxon>Sphingomonas</taxon>
    </lineage>
</organism>
<evidence type="ECO:0000259" key="1">
    <source>
        <dbReference type="Pfam" id="PF13622"/>
    </source>
</evidence>
<dbReference type="EMBL" id="MPSB01000001">
    <property type="protein sequence ID" value="ONF97617.1"/>
    <property type="molecule type" value="Genomic_DNA"/>
</dbReference>
<evidence type="ECO:0000313" key="4">
    <source>
        <dbReference type="Proteomes" id="UP000188729"/>
    </source>
</evidence>
<feature type="domain" description="Acyl-CoA thioesterase-like C-terminal" evidence="2">
    <location>
        <begin position="134"/>
        <end position="259"/>
    </location>
</feature>
<evidence type="ECO:0000259" key="2">
    <source>
        <dbReference type="Pfam" id="PF20789"/>
    </source>
</evidence>
<dbReference type="InterPro" id="IPR029069">
    <property type="entry name" value="HotDog_dom_sf"/>
</dbReference>
<comment type="caution">
    <text evidence="3">The sequence shown here is derived from an EMBL/GenBank/DDBJ whole genome shotgun (WGS) entry which is preliminary data.</text>
</comment>
<protein>
    <recommendedName>
        <fullName evidence="5">Thioesterase family protein</fullName>
    </recommendedName>
</protein>
<sequence length="261" mass="28566">MTSLKQILDGLVPLGEAPGWRGEIPDGWLQGRTAYGGLSAAIALHCAMQSDTDLPPLRSAQVSFIGPLAGPIMVTAHRLRRGKNAAFIQADIESEAGLGLRCTFVFMRAIDSEIDYATTTVPDFAKPGPDETTYKGNVHVAFTQNFEFLDRREGPNLQPAEWLRWTRLNEREGVDPMVELMAVGDCLPPAALRLLGRNVPMSSMTWILNVLGPTPSTEDGWWLLRSNADYARSGSSSQQMGIWNSKGEMVAEQMQSVAVFA</sequence>
<dbReference type="InterPro" id="IPR049450">
    <property type="entry name" value="ACOT8-like_C"/>
</dbReference>
<proteinExistence type="predicted"/>
<dbReference type="OrthoDB" id="7059210at2"/>
<dbReference type="SUPFAM" id="SSF54637">
    <property type="entry name" value="Thioesterase/thiol ester dehydrase-isomerase"/>
    <property type="match status" value="2"/>
</dbReference>
<evidence type="ECO:0008006" key="5">
    <source>
        <dbReference type="Google" id="ProtNLM"/>
    </source>
</evidence>
<evidence type="ECO:0000313" key="3">
    <source>
        <dbReference type="EMBL" id="ONF97617.1"/>
    </source>
</evidence>
<dbReference type="Gene3D" id="2.40.160.210">
    <property type="entry name" value="Acyl-CoA thioesterase, double hotdog domain"/>
    <property type="match status" value="1"/>
</dbReference>
<dbReference type="Pfam" id="PF13622">
    <property type="entry name" value="4HBT_3"/>
    <property type="match status" value="1"/>
</dbReference>
<name>A0A1V2EYL9_9SPHN</name>
<dbReference type="InterPro" id="IPR049449">
    <property type="entry name" value="TesB_ACOT8-like_N"/>
</dbReference>
<dbReference type="RefSeq" id="WP_076743064.1">
    <property type="nucleotide sequence ID" value="NZ_MPSB01000001.1"/>
</dbReference>
<accession>A0A1V2EYL9</accession>
<dbReference type="AlphaFoldDB" id="A0A1V2EYL9"/>